<proteinExistence type="predicted"/>
<dbReference type="AlphaFoldDB" id="A0A401QF28"/>
<dbReference type="Proteomes" id="UP000288216">
    <property type="component" value="Unassembled WGS sequence"/>
</dbReference>
<evidence type="ECO:0000313" key="1">
    <source>
        <dbReference type="EMBL" id="GCB83964.1"/>
    </source>
</evidence>
<organism evidence="1 2">
    <name type="scientific">Scyliorhinus torazame</name>
    <name type="common">Cloudy catshark</name>
    <name type="synonym">Catulus torazame</name>
    <dbReference type="NCBI Taxonomy" id="75743"/>
    <lineage>
        <taxon>Eukaryota</taxon>
        <taxon>Metazoa</taxon>
        <taxon>Chordata</taxon>
        <taxon>Craniata</taxon>
        <taxon>Vertebrata</taxon>
        <taxon>Chondrichthyes</taxon>
        <taxon>Elasmobranchii</taxon>
        <taxon>Galeomorphii</taxon>
        <taxon>Galeoidea</taxon>
        <taxon>Carcharhiniformes</taxon>
        <taxon>Scyliorhinidae</taxon>
        <taxon>Scyliorhinus</taxon>
    </lineage>
</organism>
<evidence type="ECO:0000313" key="2">
    <source>
        <dbReference type="Proteomes" id="UP000288216"/>
    </source>
</evidence>
<comment type="caution">
    <text evidence="1">The sequence shown here is derived from an EMBL/GenBank/DDBJ whole genome shotgun (WGS) entry which is preliminary data.</text>
</comment>
<accession>A0A401QF28</accession>
<sequence>TRSWEWESTLVLRSSGSMEPNISSKSQRTLYLQFILRSVIMFFL</sequence>
<gene>
    <name evidence="1" type="ORF">scyTo_0024756</name>
</gene>
<reference evidence="1 2" key="1">
    <citation type="journal article" date="2018" name="Nat. Ecol. Evol.">
        <title>Shark genomes provide insights into elasmobranch evolution and the origin of vertebrates.</title>
        <authorList>
            <person name="Hara Y"/>
            <person name="Yamaguchi K"/>
            <person name="Onimaru K"/>
            <person name="Kadota M"/>
            <person name="Koyanagi M"/>
            <person name="Keeley SD"/>
            <person name="Tatsumi K"/>
            <person name="Tanaka K"/>
            <person name="Motone F"/>
            <person name="Kageyama Y"/>
            <person name="Nozu R"/>
            <person name="Adachi N"/>
            <person name="Nishimura O"/>
            <person name="Nakagawa R"/>
            <person name="Tanegashima C"/>
            <person name="Kiyatake I"/>
            <person name="Matsumoto R"/>
            <person name="Murakumo K"/>
            <person name="Nishida K"/>
            <person name="Terakita A"/>
            <person name="Kuratani S"/>
            <person name="Sato K"/>
            <person name="Hyodo S Kuraku.S."/>
        </authorList>
    </citation>
    <scope>NUCLEOTIDE SEQUENCE [LARGE SCALE GENOMIC DNA]</scope>
</reference>
<protein>
    <submittedName>
        <fullName evidence="1">Uncharacterized protein</fullName>
    </submittedName>
</protein>
<keyword evidence="2" id="KW-1185">Reference proteome</keyword>
<feature type="non-terminal residue" evidence="1">
    <location>
        <position position="1"/>
    </location>
</feature>
<name>A0A401QF28_SCYTO</name>
<dbReference type="EMBL" id="BFAA01055285">
    <property type="protein sequence ID" value="GCB83964.1"/>
    <property type="molecule type" value="Genomic_DNA"/>
</dbReference>